<dbReference type="VEuPathDB" id="FungiDB:SeMB42_g03532"/>
<keyword evidence="3" id="KW-1185">Reference proteome</keyword>
<reference evidence="3 4" key="1">
    <citation type="journal article" date="2019" name="Sci. Rep.">
        <title>Comparative genomics of chytrid fungi reveal insights into the obligate biotrophic and pathogenic lifestyle of Synchytrium endobioticum.</title>
        <authorList>
            <person name="van de Vossenberg B.T.L.H."/>
            <person name="Warris S."/>
            <person name="Nguyen H.D.T."/>
            <person name="van Gent-Pelzer M.P.E."/>
            <person name="Joly D.L."/>
            <person name="van de Geest H.C."/>
            <person name="Bonants P.J.M."/>
            <person name="Smith D.S."/>
            <person name="Levesque C.A."/>
            <person name="van der Lee T.A.J."/>
        </authorList>
    </citation>
    <scope>NUCLEOTIDE SEQUENCE [LARGE SCALE GENOMIC DNA]</scope>
    <source>
        <strain evidence="2 4">LEV6574</strain>
        <strain evidence="1 3">MB42</strain>
    </source>
</reference>
<dbReference type="OrthoDB" id="531564at2759"/>
<proteinExistence type="predicted"/>
<evidence type="ECO:0000313" key="4">
    <source>
        <dbReference type="Proteomes" id="UP000320475"/>
    </source>
</evidence>
<evidence type="ECO:0000313" key="1">
    <source>
        <dbReference type="EMBL" id="TPX46896.1"/>
    </source>
</evidence>
<organism evidence="2 4">
    <name type="scientific">Synchytrium endobioticum</name>
    <dbReference type="NCBI Taxonomy" id="286115"/>
    <lineage>
        <taxon>Eukaryota</taxon>
        <taxon>Fungi</taxon>
        <taxon>Fungi incertae sedis</taxon>
        <taxon>Chytridiomycota</taxon>
        <taxon>Chytridiomycota incertae sedis</taxon>
        <taxon>Chytridiomycetes</taxon>
        <taxon>Synchytriales</taxon>
        <taxon>Synchytriaceae</taxon>
        <taxon>Synchytrium</taxon>
    </lineage>
</organism>
<dbReference type="EMBL" id="QEAM01000006">
    <property type="protein sequence ID" value="TPX51249.1"/>
    <property type="molecule type" value="Genomic_DNA"/>
</dbReference>
<dbReference type="Proteomes" id="UP000320475">
    <property type="component" value="Unassembled WGS sequence"/>
</dbReference>
<evidence type="ECO:0000313" key="3">
    <source>
        <dbReference type="Proteomes" id="UP000317494"/>
    </source>
</evidence>
<dbReference type="AlphaFoldDB" id="A0A507DHT0"/>
<name>A0A507DHT0_9FUNG</name>
<sequence length="81" mass="9425">MLDGSGRPFGGFQTPKVKGRLSTAIACSFAWFFVMYRMKVDGPHHFLHQHPWEKPEMIAYLEEVDKKWGTSYSTDNMHSHH</sequence>
<protein>
    <submittedName>
        <fullName evidence="2">Uncharacterized protein</fullName>
    </submittedName>
</protein>
<dbReference type="Proteomes" id="UP000317494">
    <property type="component" value="Unassembled WGS sequence"/>
</dbReference>
<gene>
    <name evidence="2" type="ORF">SeLEV6574_g00371</name>
    <name evidence="1" type="ORF">SeMB42_g03532</name>
</gene>
<accession>A0A507DHT0</accession>
<dbReference type="EMBL" id="QEAN01000126">
    <property type="protein sequence ID" value="TPX46896.1"/>
    <property type="molecule type" value="Genomic_DNA"/>
</dbReference>
<comment type="caution">
    <text evidence="2">The sequence shown here is derived from an EMBL/GenBank/DDBJ whole genome shotgun (WGS) entry which is preliminary data.</text>
</comment>
<evidence type="ECO:0000313" key="2">
    <source>
        <dbReference type="EMBL" id="TPX51249.1"/>
    </source>
</evidence>